<dbReference type="InterPro" id="IPR013663">
    <property type="entry name" value="Helicase_SWF/SNF/SWI_bac"/>
</dbReference>
<dbReference type="GO" id="GO:0005524">
    <property type="term" value="F:ATP binding"/>
    <property type="evidence" value="ECO:0007669"/>
    <property type="project" value="InterPro"/>
</dbReference>
<dbReference type="Pfam" id="PF08455">
    <property type="entry name" value="SNF2_assoc"/>
    <property type="match status" value="1"/>
</dbReference>
<dbReference type="InterPro" id="IPR027417">
    <property type="entry name" value="P-loop_NTPase"/>
</dbReference>
<feature type="domain" description="Helicase ATP-binding" evidence="4">
    <location>
        <begin position="657"/>
        <end position="820"/>
    </location>
</feature>
<dbReference type="Pfam" id="PF04434">
    <property type="entry name" value="SWIM"/>
    <property type="match status" value="1"/>
</dbReference>
<evidence type="ECO:0000259" key="5">
    <source>
        <dbReference type="PROSITE" id="PS51194"/>
    </source>
</evidence>
<dbReference type="InterPro" id="IPR038718">
    <property type="entry name" value="SNF2-like_sf"/>
</dbReference>
<evidence type="ECO:0000313" key="7">
    <source>
        <dbReference type="Proteomes" id="UP000824265"/>
    </source>
</evidence>
<reference evidence="6" key="2">
    <citation type="submission" date="2021-04" db="EMBL/GenBank/DDBJ databases">
        <authorList>
            <person name="Gilroy R."/>
        </authorList>
    </citation>
    <scope>NUCLEOTIDE SEQUENCE</scope>
    <source>
        <strain evidence="6">CHK195-6426</strain>
    </source>
</reference>
<dbReference type="Gene3D" id="3.40.50.300">
    <property type="entry name" value="P-loop containing nucleotide triphosphate hydrolases"/>
    <property type="match status" value="1"/>
</dbReference>
<dbReference type="PROSITE" id="PS51192">
    <property type="entry name" value="HELICASE_ATP_BIND_1"/>
    <property type="match status" value="1"/>
</dbReference>
<dbReference type="Proteomes" id="UP000824265">
    <property type="component" value="Unassembled WGS sequence"/>
</dbReference>
<sequence length="1109" mass="127420">MVSRRMIKKLAGAVTYRRGEEIYMMNEVEEISVHPDEKNRKDYILAKVHGSGRKRYQVDLTYSYEQDELTEYYCECPAFSSYPGLCKHCVAAALEYIGDRERQRTIEEYLMEAERENGKGRPAVRTASGYAPAVKKEPRTTPAMKTLLGNRMIRRSLPVTQSEVCGQVCLEPCLYLSGEDWKLDFRIGISRKYVLKDVFTFVQLLETQQTYAYGQKLNFVHDISAFAKDSLPLVGFLQAWVRNNKDRYVQTKYYYYGYFEQLPKLRHIPLSAEELEQVLRLMEGRKFMAEIQGHGESSWEVTEEKPERQVIIQGREKGIYVSLKSVPGIFTGTSLLSFGEGLIYREKRQELEPVLDFMKCLSELPEQKAYIEKADVPAFCRELLPSLEKHFDCKASDFEKESFGVLEVSFEIYLDMPQKDFITCQVKAVYGEKKYQVYAPQRVQTDRDLVKEIEVSDRISRYFNAYDEKNASMALSGDEDALYELLTSGIREFQEIGEVFLSDKLKRLRVSPAPRASLGISLSGDLLELTMTASDIPLEKLQEILSRYDPRKKYYRLGNGEFINMEGEELGAFLELKEGLGLTEAQLKQGKVQLPKYRALYLDEESREWESLSVKKNSGFKALVRNMKTVEDNDFETPESLEGVLREYQKKGFLWLKTLRHNGFGGILADDMGLGKTLQVIAFFLSEQREREKPEPSLVVCPASLVYNWVSEFERFAPGLSVQAITGSASERQKKLEAAASLGQILITSYDLLRRDIQEYQKIRFSCQVIDEAQFVKNYNTQAARAVKEIQAGFKLALTGTPIENRLSELWSIFDYLMPGFLYSYQRFKSDFEAPIVQGGEEAAAKRLRKLIRPFILRRLKKDVLKDLPDKLEENVYVQLEGEQQELYDAHVKRMLLMLDQHSEEEFRRNKLQVLAELTKLRQLCCDPTLLYENYKGESAKAQLCVDMIKNAVSGGHKLLLFSQFTTMLSHLCGLLQKEGISYYVLTGSTNKEKRKDLVEAFQRDDTSVFCISLKAGGTGLNLTAADMVIHYDPWWNIAVQNQATDRVHRIGQTNVVNVYRLIAKNTIEERILALQEKKKGLAEQLLGGEGMDRIDFTKEELAELLRGR</sequence>
<dbReference type="Gene3D" id="3.40.50.10810">
    <property type="entry name" value="Tandem AAA-ATPase domain"/>
    <property type="match status" value="1"/>
</dbReference>
<dbReference type="EMBL" id="DXGH01000049">
    <property type="protein sequence ID" value="HIW81615.1"/>
    <property type="molecule type" value="Genomic_DNA"/>
</dbReference>
<evidence type="ECO:0000259" key="4">
    <source>
        <dbReference type="PROSITE" id="PS51192"/>
    </source>
</evidence>
<comment type="caution">
    <text evidence="6">The sequence shown here is derived from an EMBL/GenBank/DDBJ whole genome shotgun (WGS) entry which is preliminary data.</text>
</comment>
<dbReference type="CDD" id="cd18793">
    <property type="entry name" value="SF2_C_SNF"/>
    <property type="match status" value="1"/>
</dbReference>
<protein>
    <submittedName>
        <fullName evidence="6">SNF2 helicase associated domain-containing protein</fullName>
    </submittedName>
</protein>
<keyword evidence="2" id="KW-0862">Zinc</keyword>
<dbReference type="SMART" id="SM00487">
    <property type="entry name" value="DEXDc"/>
    <property type="match status" value="1"/>
</dbReference>
<dbReference type="AlphaFoldDB" id="A0A9D1UCP9"/>
<feature type="domain" description="SWIM-type" evidence="3">
    <location>
        <begin position="56"/>
        <end position="97"/>
    </location>
</feature>
<dbReference type="PANTHER" id="PTHR10799">
    <property type="entry name" value="SNF2/RAD54 HELICASE FAMILY"/>
    <property type="match status" value="1"/>
</dbReference>
<evidence type="ECO:0000256" key="2">
    <source>
        <dbReference type="PROSITE-ProRule" id="PRU00325"/>
    </source>
</evidence>
<evidence type="ECO:0000259" key="3">
    <source>
        <dbReference type="PROSITE" id="PS50966"/>
    </source>
</evidence>
<dbReference type="CDD" id="cd18012">
    <property type="entry name" value="DEXQc_arch_SWI2_SNF2"/>
    <property type="match status" value="1"/>
</dbReference>
<dbReference type="PROSITE" id="PS50966">
    <property type="entry name" value="ZF_SWIM"/>
    <property type="match status" value="1"/>
</dbReference>
<dbReference type="SUPFAM" id="SSF52540">
    <property type="entry name" value="P-loop containing nucleoside triphosphate hydrolases"/>
    <property type="match status" value="2"/>
</dbReference>
<dbReference type="Pfam" id="PF00271">
    <property type="entry name" value="Helicase_C"/>
    <property type="match status" value="1"/>
</dbReference>
<dbReference type="GO" id="GO:0016787">
    <property type="term" value="F:hydrolase activity"/>
    <property type="evidence" value="ECO:0007669"/>
    <property type="project" value="UniProtKB-KW"/>
</dbReference>
<keyword evidence="2" id="KW-0479">Metal-binding</keyword>
<dbReference type="InterPro" id="IPR014001">
    <property type="entry name" value="Helicase_ATP-bd"/>
</dbReference>
<dbReference type="PROSITE" id="PS51194">
    <property type="entry name" value="HELICASE_CTER"/>
    <property type="match status" value="1"/>
</dbReference>
<evidence type="ECO:0000313" key="6">
    <source>
        <dbReference type="EMBL" id="HIW81615.1"/>
    </source>
</evidence>
<dbReference type="InterPro" id="IPR007527">
    <property type="entry name" value="Znf_SWIM"/>
</dbReference>
<proteinExistence type="predicted"/>
<evidence type="ECO:0000256" key="1">
    <source>
        <dbReference type="ARBA" id="ARBA00022801"/>
    </source>
</evidence>
<keyword evidence="1" id="KW-0378">Hydrolase</keyword>
<dbReference type="GO" id="GO:0008270">
    <property type="term" value="F:zinc ion binding"/>
    <property type="evidence" value="ECO:0007669"/>
    <property type="project" value="UniProtKB-KW"/>
</dbReference>
<accession>A0A9D1UCP9</accession>
<gene>
    <name evidence="6" type="ORF">H9742_08885</name>
</gene>
<organism evidence="6 7">
    <name type="scientific">Candidatus Acetatifactor stercoripullorum</name>
    <dbReference type="NCBI Taxonomy" id="2838414"/>
    <lineage>
        <taxon>Bacteria</taxon>
        <taxon>Bacillati</taxon>
        <taxon>Bacillota</taxon>
        <taxon>Clostridia</taxon>
        <taxon>Lachnospirales</taxon>
        <taxon>Lachnospiraceae</taxon>
        <taxon>Acetatifactor</taxon>
    </lineage>
</organism>
<reference evidence="6" key="1">
    <citation type="journal article" date="2021" name="PeerJ">
        <title>Extensive microbial diversity within the chicken gut microbiome revealed by metagenomics and culture.</title>
        <authorList>
            <person name="Gilroy R."/>
            <person name="Ravi A."/>
            <person name="Getino M."/>
            <person name="Pursley I."/>
            <person name="Horton D.L."/>
            <person name="Alikhan N.F."/>
            <person name="Baker D."/>
            <person name="Gharbi K."/>
            <person name="Hall N."/>
            <person name="Watson M."/>
            <person name="Adriaenssens E.M."/>
            <person name="Foster-Nyarko E."/>
            <person name="Jarju S."/>
            <person name="Secka A."/>
            <person name="Antonio M."/>
            <person name="Oren A."/>
            <person name="Chaudhuri R.R."/>
            <person name="La Ragione R."/>
            <person name="Hildebrand F."/>
            <person name="Pallen M.J."/>
        </authorList>
    </citation>
    <scope>NUCLEOTIDE SEQUENCE</scope>
    <source>
        <strain evidence="6">CHK195-6426</strain>
    </source>
</reference>
<dbReference type="SMART" id="SM00490">
    <property type="entry name" value="HELICc"/>
    <property type="match status" value="1"/>
</dbReference>
<dbReference type="InterPro" id="IPR049730">
    <property type="entry name" value="SNF2/RAD54-like_C"/>
</dbReference>
<dbReference type="InterPro" id="IPR000330">
    <property type="entry name" value="SNF2_N"/>
</dbReference>
<dbReference type="Pfam" id="PF00176">
    <property type="entry name" value="SNF2-rel_dom"/>
    <property type="match status" value="1"/>
</dbReference>
<name>A0A9D1UCP9_9FIRM</name>
<keyword evidence="2" id="KW-0863">Zinc-finger</keyword>
<feature type="domain" description="Helicase C-terminal" evidence="5">
    <location>
        <begin position="944"/>
        <end position="1103"/>
    </location>
</feature>
<dbReference type="InterPro" id="IPR001650">
    <property type="entry name" value="Helicase_C-like"/>
</dbReference>